<dbReference type="CDD" id="cd02440">
    <property type="entry name" value="AdoMet_MTases"/>
    <property type="match status" value="1"/>
</dbReference>
<dbReference type="EMBL" id="CP012199">
    <property type="protein sequence ID" value="AMG73394.1"/>
    <property type="molecule type" value="Genomic_DNA"/>
</dbReference>
<dbReference type="GO" id="GO:0008168">
    <property type="term" value="F:methyltransferase activity"/>
    <property type="evidence" value="ECO:0007669"/>
    <property type="project" value="UniProtKB-KW"/>
</dbReference>
<sequence>MTAKNSYQVADWNGPGGERWVANQARLDHMLAAFGDAAIAAAAPRTGEQVLDIGCGAGTTSFALAARIGEQGRVLGVDISEPLIARARACLPPGAPVAFEIADAGSGTVPERAFDLLFSRFGVMFFDDPAAAFAHMRGALKPGGRLAFVCWRTAAENDWVRLPMGAIRDIVTPPPPPDPEAPGPFSFGDRGRVERILADAGFVDVALAPFDHLVPFGRGTTRAAALDDAVEMAFQVGPLSRALADQPDAIRAQAADAVRAAFAKRPGEESVLIDGAAWIVTARNPAA</sequence>
<gene>
    <name evidence="4" type="ORF">SGRAN_1000</name>
</gene>
<protein>
    <submittedName>
        <fullName evidence="4">S-adenosyl-L-methionine (SAM)-dependent methyltransferase</fullName>
    </submittedName>
</protein>
<evidence type="ECO:0000256" key="2">
    <source>
        <dbReference type="ARBA" id="ARBA00022679"/>
    </source>
</evidence>
<keyword evidence="5" id="KW-1185">Reference proteome</keyword>
<evidence type="ECO:0000256" key="1">
    <source>
        <dbReference type="ARBA" id="ARBA00022603"/>
    </source>
</evidence>
<accession>A0AA86GIF8</accession>
<evidence type="ECO:0000313" key="4">
    <source>
        <dbReference type="EMBL" id="AMG73394.1"/>
    </source>
</evidence>
<name>A0AA86GIF8_9SPHN</name>
<evidence type="ECO:0000259" key="3">
    <source>
        <dbReference type="Pfam" id="PF13649"/>
    </source>
</evidence>
<feature type="domain" description="Methyltransferase" evidence="3">
    <location>
        <begin position="50"/>
        <end position="144"/>
    </location>
</feature>
<dbReference type="InterPro" id="IPR041698">
    <property type="entry name" value="Methyltransf_25"/>
</dbReference>
<dbReference type="InterPro" id="IPR029063">
    <property type="entry name" value="SAM-dependent_MTases_sf"/>
</dbReference>
<dbReference type="Proteomes" id="UP000058599">
    <property type="component" value="Chromosome"/>
</dbReference>
<organism evidence="4 5">
    <name type="scientific">Sphingopyxis granuli</name>
    <dbReference type="NCBI Taxonomy" id="267128"/>
    <lineage>
        <taxon>Bacteria</taxon>
        <taxon>Pseudomonadati</taxon>
        <taxon>Pseudomonadota</taxon>
        <taxon>Alphaproteobacteria</taxon>
        <taxon>Sphingomonadales</taxon>
        <taxon>Sphingomonadaceae</taxon>
        <taxon>Sphingopyxis</taxon>
    </lineage>
</organism>
<proteinExistence type="predicted"/>
<dbReference type="GO" id="GO:0032259">
    <property type="term" value="P:methylation"/>
    <property type="evidence" value="ECO:0007669"/>
    <property type="project" value="UniProtKB-KW"/>
</dbReference>
<evidence type="ECO:0000313" key="5">
    <source>
        <dbReference type="Proteomes" id="UP000058599"/>
    </source>
</evidence>
<dbReference type="Gene3D" id="3.40.50.150">
    <property type="entry name" value="Vaccinia Virus protein VP39"/>
    <property type="match status" value="1"/>
</dbReference>
<dbReference type="KEGG" id="sgi:SGRAN_1000"/>
<reference evidence="4 5" key="1">
    <citation type="journal article" date="2016" name="BMC Genomics">
        <title>Genomic analysis of the nitrate-respiring Sphingopyxis granuli (formerly Sphingomonas macrogoltabida) strain TFA.</title>
        <authorList>
            <person name="Garcia-Romero I."/>
            <person name="Perez-Pulido A.J."/>
            <person name="Gonzalez-Flores Y.E."/>
            <person name="Reyes-Ramirez F."/>
            <person name="Santero E."/>
            <person name="Floriano B."/>
        </authorList>
    </citation>
    <scope>NUCLEOTIDE SEQUENCE [LARGE SCALE GENOMIC DNA]</scope>
    <source>
        <strain evidence="4 5">TFA</strain>
    </source>
</reference>
<dbReference type="RefSeq" id="WP_067181194.1">
    <property type="nucleotide sequence ID" value="NZ_CP012199.1"/>
</dbReference>
<dbReference type="PANTHER" id="PTHR43861">
    <property type="entry name" value="TRANS-ACONITATE 2-METHYLTRANSFERASE-RELATED"/>
    <property type="match status" value="1"/>
</dbReference>
<keyword evidence="1 4" id="KW-0489">Methyltransferase</keyword>
<dbReference type="SUPFAM" id="SSF53335">
    <property type="entry name" value="S-adenosyl-L-methionine-dependent methyltransferases"/>
    <property type="match status" value="1"/>
</dbReference>
<dbReference type="PANTHER" id="PTHR43861:SF1">
    <property type="entry name" value="TRANS-ACONITATE 2-METHYLTRANSFERASE"/>
    <property type="match status" value="1"/>
</dbReference>
<dbReference type="Pfam" id="PF13649">
    <property type="entry name" value="Methyltransf_25"/>
    <property type="match status" value="1"/>
</dbReference>
<keyword evidence="2" id="KW-0808">Transferase</keyword>
<dbReference type="AlphaFoldDB" id="A0AA86GIF8"/>